<dbReference type="SUPFAM" id="SSF81799">
    <property type="entry name" value="Putative methyltransferase TM0872, insert domain"/>
    <property type="match status" value="1"/>
</dbReference>
<dbReference type="InterPro" id="IPR023397">
    <property type="entry name" value="SAM-dep_MeTrfase_MraW_recog"/>
</dbReference>
<keyword evidence="6 7" id="KW-0949">S-adenosyl-L-methionine</keyword>
<proteinExistence type="inferred from homology"/>
<evidence type="ECO:0000256" key="1">
    <source>
        <dbReference type="ARBA" id="ARBA00010396"/>
    </source>
</evidence>
<dbReference type="PANTHER" id="PTHR11265:SF0">
    <property type="entry name" value="12S RRNA N4-METHYLCYTIDINE METHYLTRANSFERASE"/>
    <property type="match status" value="1"/>
</dbReference>
<dbReference type="PANTHER" id="PTHR11265">
    <property type="entry name" value="S-ADENOSYL-METHYLTRANSFERASE MRAW"/>
    <property type="match status" value="1"/>
</dbReference>
<reference evidence="8 9" key="1">
    <citation type="submission" date="2019-09" db="EMBL/GenBank/DDBJ databases">
        <title>Sulfurimonas gotlandica sp. nov., a chemoautotrophic and psychrotolerant epsilonproteobacterium isolated from a pelagic redoxcline, and an emended description of the genus Sulfurimonas.</title>
        <authorList>
            <person name="Wang S."/>
            <person name="Jiang L."/>
            <person name="Shao S."/>
        </authorList>
    </citation>
    <scope>NUCLEOTIDE SEQUENCE [LARGE SCALE GENOMIC DNA]</scope>
    <source>
        <strain evidence="8 9">GYSZ_1</strain>
    </source>
</reference>
<organism evidence="8 9">
    <name type="scientific">Sulfurimonas lithotrophica</name>
    <dbReference type="NCBI Taxonomy" id="2590022"/>
    <lineage>
        <taxon>Bacteria</taxon>
        <taxon>Pseudomonadati</taxon>
        <taxon>Campylobacterota</taxon>
        <taxon>Epsilonproteobacteria</taxon>
        <taxon>Campylobacterales</taxon>
        <taxon>Sulfurimonadaceae</taxon>
        <taxon>Sulfurimonas</taxon>
    </lineage>
</organism>
<comment type="subcellular location">
    <subcellularLocation>
        <location evidence="7">Cytoplasm</location>
    </subcellularLocation>
</comment>
<dbReference type="Proteomes" id="UP000326944">
    <property type="component" value="Chromosome"/>
</dbReference>
<evidence type="ECO:0000256" key="6">
    <source>
        <dbReference type="ARBA" id="ARBA00022691"/>
    </source>
</evidence>
<keyword evidence="4 7" id="KW-0489">Methyltransferase</keyword>
<dbReference type="AlphaFoldDB" id="A0A5P8P1R4"/>
<dbReference type="KEGG" id="sulg:FJR48_07645"/>
<dbReference type="OrthoDB" id="9806637at2"/>
<dbReference type="Gene3D" id="3.40.50.150">
    <property type="entry name" value="Vaccinia Virus protein VP39"/>
    <property type="match status" value="1"/>
</dbReference>
<dbReference type="CDD" id="cd02440">
    <property type="entry name" value="AdoMet_MTases"/>
    <property type="match status" value="1"/>
</dbReference>
<feature type="binding site" evidence="7">
    <location>
        <position position="102"/>
    </location>
    <ligand>
        <name>S-adenosyl-L-methionine</name>
        <dbReference type="ChEBI" id="CHEBI:59789"/>
    </ligand>
</feature>
<comment type="function">
    <text evidence="7">Specifically methylates the N4 position of cytidine in position 1402 (C1402) of 16S rRNA.</text>
</comment>
<evidence type="ECO:0000313" key="8">
    <source>
        <dbReference type="EMBL" id="QFR49614.1"/>
    </source>
</evidence>
<dbReference type="EMBL" id="CP043617">
    <property type="protein sequence ID" value="QFR49614.1"/>
    <property type="molecule type" value="Genomic_DNA"/>
</dbReference>
<gene>
    <name evidence="7 8" type="primary">rsmH</name>
    <name evidence="8" type="ORF">FJR48_07645</name>
</gene>
<feature type="binding site" evidence="7">
    <location>
        <position position="53"/>
    </location>
    <ligand>
        <name>S-adenosyl-L-methionine</name>
        <dbReference type="ChEBI" id="CHEBI:59789"/>
    </ligand>
</feature>
<accession>A0A5P8P1R4</accession>
<evidence type="ECO:0000256" key="3">
    <source>
        <dbReference type="ARBA" id="ARBA00022552"/>
    </source>
</evidence>
<keyword evidence="3 7" id="KW-0698">rRNA processing</keyword>
<dbReference type="PIRSF" id="PIRSF004486">
    <property type="entry name" value="MraW"/>
    <property type="match status" value="1"/>
</dbReference>
<dbReference type="SUPFAM" id="SSF53335">
    <property type="entry name" value="S-adenosyl-L-methionine-dependent methyltransferases"/>
    <property type="match status" value="1"/>
</dbReference>
<name>A0A5P8P1R4_9BACT</name>
<dbReference type="InterPro" id="IPR002903">
    <property type="entry name" value="RsmH"/>
</dbReference>
<keyword evidence="5 7" id="KW-0808">Transferase</keyword>
<dbReference type="Gene3D" id="1.10.150.170">
    <property type="entry name" value="Putative methyltransferase TM0872, insert domain"/>
    <property type="match status" value="1"/>
</dbReference>
<keyword evidence="9" id="KW-1185">Reference proteome</keyword>
<dbReference type="EC" id="2.1.1.199" evidence="7"/>
<comment type="catalytic activity">
    <reaction evidence="7">
        <text>cytidine(1402) in 16S rRNA + S-adenosyl-L-methionine = N(4)-methylcytidine(1402) in 16S rRNA + S-adenosyl-L-homocysteine + H(+)</text>
        <dbReference type="Rhea" id="RHEA:42928"/>
        <dbReference type="Rhea" id="RHEA-COMP:10286"/>
        <dbReference type="Rhea" id="RHEA-COMP:10287"/>
        <dbReference type="ChEBI" id="CHEBI:15378"/>
        <dbReference type="ChEBI" id="CHEBI:57856"/>
        <dbReference type="ChEBI" id="CHEBI:59789"/>
        <dbReference type="ChEBI" id="CHEBI:74506"/>
        <dbReference type="ChEBI" id="CHEBI:82748"/>
        <dbReference type="EC" id="2.1.1.199"/>
    </reaction>
</comment>
<evidence type="ECO:0000256" key="2">
    <source>
        <dbReference type="ARBA" id="ARBA00022490"/>
    </source>
</evidence>
<feature type="binding site" evidence="7">
    <location>
        <position position="80"/>
    </location>
    <ligand>
        <name>S-adenosyl-L-methionine</name>
        <dbReference type="ChEBI" id="CHEBI:59789"/>
    </ligand>
</feature>
<dbReference type="GO" id="GO:0071424">
    <property type="term" value="F:rRNA (cytosine-N4-)-methyltransferase activity"/>
    <property type="evidence" value="ECO:0007669"/>
    <property type="project" value="UniProtKB-UniRule"/>
</dbReference>
<sequence length="308" mass="34868">MSEIPHIPVLYREVLDVAKNIGKGIIVDCTMGYGGHSSMMLEDNPNVRLIGIDQDATAIEFSTNRLEPFKDRVDIKKGRFSNIIKDIVKEYDIENIKLVLADIGVSSLQLDQKERGFSYESDNLDMRMDKDAPLSAGEVVNNYSKFELENILREYGELRNYKKIADVIVKNRPFNSAKELSECVKPFMPRGKKIHPATLLMQAIRIEVNDELGELKALLDTIKEARLPNAKIAIISFHSLEDRIVKQTFATWAKSCICDPQAMRCTCGNNHALGKILTKKPITAAEDELKQNPRSRSAKLRVFQMDIK</sequence>
<keyword evidence="2 7" id="KW-0963">Cytoplasm</keyword>
<dbReference type="HAMAP" id="MF_01007">
    <property type="entry name" value="16SrRNA_methyltr_H"/>
    <property type="match status" value="1"/>
</dbReference>
<feature type="binding site" evidence="7">
    <location>
        <position position="109"/>
    </location>
    <ligand>
        <name>S-adenosyl-L-methionine</name>
        <dbReference type="ChEBI" id="CHEBI:59789"/>
    </ligand>
</feature>
<protein>
    <recommendedName>
        <fullName evidence="7">Ribosomal RNA small subunit methyltransferase H</fullName>
        <ecNumber evidence="7">2.1.1.199</ecNumber>
    </recommendedName>
    <alternativeName>
        <fullName evidence="7">16S rRNA m(4)C1402 methyltransferase</fullName>
    </alternativeName>
    <alternativeName>
        <fullName evidence="7">rRNA (cytosine-N(4)-)-methyltransferase RsmH</fullName>
    </alternativeName>
</protein>
<dbReference type="GO" id="GO:0070475">
    <property type="term" value="P:rRNA base methylation"/>
    <property type="evidence" value="ECO:0007669"/>
    <property type="project" value="UniProtKB-UniRule"/>
</dbReference>
<dbReference type="GO" id="GO:0005737">
    <property type="term" value="C:cytoplasm"/>
    <property type="evidence" value="ECO:0007669"/>
    <property type="project" value="UniProtKB-SubCell"/>
</dbReference>
<comment type="similarity">
    <text evidence="1 7">Belongs to the methyltransferase superfamily. RsmH family.</text>
</comment>
<dbReference type="InterPro" id="IPR029063">
    <property type="entry name" value="SAM-dependent_MTases_sf"/>
</dbReference>
<dbReference type="RefSeq" id="WP_152307561.1">
    <property type="nucleotide sequence ID" value="NZ_CP043617.1"/>
</dbReference>
<dbReference type="NCBIfam" id="TIGR00006">
    <property type="entry name" value="16S rRNA (cytosine(1402)-N(4))-methyltransferase RsmH"/>
    <property type="match status" value="1"/>
</dbReference>
<evidence type="ECO:0000313" key="9">
    <source>
        <dbReference type="Proteomes" id="UP000326944"/>
    </source>
</evidence>
<evidence type="ECO:0000256" key="7">
    <source>
        <dbReference type="HAMAP-Rule" id="MF_01007"/>
    </source>
</evidence>
<dbReference type="Pfam" id="PF01795">
    <property type="entry name" value="Methyltransf_5"/>
    <property type="match status" value="1"/>
</dbReference>
<evidence type="ECO:0000256" key="4">
    <source>
        <dbReference type="ARBA" id="ARBA00022603"/>
    </source>
</evidence>
<feature type="binding site" evidence="7">
    <location>
        <begin position="34"/>
        <end position="36"/>
    </location>
    <ligand>
        <name>S-adenosyl-L-methionine</name>
        <dbReference type="ChEBI" id="CHEBI:59789"/>
    </ligand>
</feature>
<evidence type="ECO:0000256" key="5">
    <source>
        <dbReference type="ARBA" id="ARBA00022679"/>
    </source>
</evidence>